<gene>
    <name evidence="1" type="ORF">CCMP2556_LOCUS28161</name>
</gene>
<evidence type="ECO:0000313" key="1">
    <source>
        <dbReference type="EMBL" id="CAK9056955.1"/>
    </source>
</evidence>
<dbReference type="Proteomes" id="UP001642484">
    <property type="component" value="Unassembled WGS sequence"/>
</dbReference>
<evidence type="ECO:0000313" key="2">
    <source>
        <dbReference type="Proteomes" id="UP001642484"/>
    </source>
</evidence>
<name>A0ABP0MZL5_9DINO</name>
<dbReference type="EMBL" id="CAXAMN010021013">
    <property type="protein sequence ID" value="CAK9056955.1"/>
    <property type="molecule type" value="Genomic_DNA"/>
</dbReference>
<keyword evidence="2" id="KW-1185">Reference proteome</keyword>
<proteinExistence type="predicted"/>
<organism evidence="1 2">
    <name type="scientific">Durusdinium trenchii</name>
    <dbReference type="NCBI Taxonomy" id="1381693"/>
    <lineage>
        <taxon>Eukaryota</taxon>
        <taxon>Sar</taxon>
        <taxon>Alveolata</taxon>
        <taxon>Dinophyceae</taxon>
        <taxon>Suessiales</taxon>
        <taxon>Symbiodiniaceae</taxon>
        <taxon>Durusdinium</taxon>
    </lineage>
</organism>
<protein>
    <submittedName>
        <fullName evidence="1">Uncharacterized protein</fullName>
    </submittedName>
</protein>
<reference evidence="1 2" key="1">
    <citation type="submission" date="2024-02" db="EMBL/GenBank/DDBJ databases">
        <authorList>
            <person name="Chen Y."/>
            <person name="Shah S."/>
            <person name="Dougan E. K."/>
            <person name="Thang M."/>
            <person name="Chan C."/>
        </authorList>
    </citation>
    <scope>NUCLEOTIDE SEQUENCE [LARGE SCALE GENOMIC DNA]</scope>
</reference>
<comment type="caution">
    <text evidence="1">The sequence shown here is derived from an EMBL/GenBank/DDBJ whole genome shotgun (WGS) entry which is preliminary data.</text>
</comment>
<sequence>MSRMATNQGHHSASSGQTHELWLDFRRNAEAMAEPRRVVLQLFWRMRDIVDKLAVSLYAEGHIDGVVVDMETGAGCAEKWDYSWLPLVLVDETGAVFSGQTQAREGWLRHLAEGRLLASSPGDMRPDTSPADVDDADDADDLFVFAADAYEAADAVRRYGFAMNVLLLPPDPTTWAVAAAGAPAERAVQTAREIEEQGR</sequence>
<accession>A0ABP0MZL5</accession>